<accession>A0A8J9T8Q7</accession>
<gene>
    <name evidence="2" type="ORF">PTTT1_LOCUS30968</name>
</gene>
<dbReference type="Proteomes" id="UP000836788">
    <property type="component" value="Chromosome 21"/>
</dbReference>
<dbReference type="AlphaFoldDB" id="A0A8J9T8Q7"/>
<evidence type="ECO:0008006" key="3">
    <source>
        <dbReference type="Google" id="ProtNLM"/>
    </source>
</evidence>
<organism evidence="2">
    <name type="scientific">Phaeodactylum tricornutum</name>
    <name type="common">Diatom</name>
    <dbReference type="NCBI Taxonomy" id="2850"/>
    <lineage>
        <taxon>Eukaryota</taxon>
        <taxon>Sar</taxon>
        <taxon>Stramenopiles</taxon>
        <taxon>Ochrophyta</taxon>
        <taxon>Bacillariophyta</taxon>
        <taxon>Bacillariophyceae</taxon>
        <taxon>Bacillariophycidae</taxon>
        <taxon>Naviculales</taxon>
        <taxon>Phaeodactylaceae</taxon>
        <taxon>Phaeodactylum</taxon>
    </lineage>
</organism>
<dbReference type="EMBL" id="OU594962">
    <property type="protein sequence ID" value="CAG9286024.1"/>
    <property type="molecule type" value="Genomic_DNA"/>
</dbReference>
<evidence type="ECO:0000313" key="2">
    <source>
        <dbReference type="EMBL" id="CAG9286024.1"/>
    </source>
</evidence>
<proteinExistence type="predicted"/>
<protein>
    <recommendedName>
        <fullName evidence="3">PWI domain-containing protein</fullName>
    </recommendedName>
</protein>
<reference evidence="2" key="1">
    <citation type="submission" date="2022-02" db="EMBL/GenBank/DDBJ databases">
        <authorList>
            <person name="Giguere J D."/>
        </authorList>
    </citation>
    <scope>NUCLEOTIDE SEQUENCE</scope>
    <source>
        <strain evidence="2">CCAP 1055/1</strain>
    </source>
</reference>
<evidence type="ECO:0000256" key="1">
    <source>
        <dbReference type="SAM" id="MobiDB-lite"/>
    </source>
</evidence>
<feature type="region of interest" description="Disordered" evidence="1">
    <location>
        <begin position="281"/>
        <end position="301"/>
    </location>
</feature>
<feature type="compositionally biased region" description="Low complexity" evidence="1">
    <location>
        <begin position="281"/>
        <end position="290"/>
    </location>
</feature>
<feature type="region of interest" description="Disordered" evidence="1">
    <location>
        <begin position="131"/>
        <end position="175"/>
    </location>
</feature>
<name>A0A8J9T8Q7_PHATR</name>
<sequence length="383" mass="40561">MSSTSHQGPGSFPHLPRAPLPTTVLLTTVAPCLRTSGALREWLGHGGGYVPRSLQCVGDPNGPGTALVTLPHAEAAAKLVAAIRHNHTDSHNHIGAHLVPVNPDIPLPPALVDPETTQTLAQALRDSLHKITRDGPSTDVTTPALAPTLPERTPDAPLRPAVEPHADPEDEDPLTSPAVLNAVKAFRDQLEVQQGTKATRRKALVAQTLAQVLPAMRLRRQQEPSVTHAPTPTPLPPAAIVPTPTTTTLPVPPPPPLPAQTPPAPRGVSNLPAWMTQANLSAEPPTASATEPPPSKRPKLDTAQPFPALPPAAHAPLRDFVTAQIQHYLGEAETSLIELIVQFVLRPDGEPAQGLLPELDVLEDDAHALLQALWDHTQHLAAP</sequence>